<protein>
    <submittedName>
        <fullName evidence="1">Uncharacterized protein</fullName>
    </submittedName>
</protein>
<organism evidence="1">
    <name type="scientific">Psilocybe cubensis</name>
    <name type="common">Psychedelic mushroom</name>
    <name type="synonym">Stropharia cubensis</name>
    <dbReference type="NCBI Taxonomy" id="181762"/>
    <lineage>
        <taxon>Eukaryota</taxon>
        <taxon>Fungi</taxon>
        <taxon>Dikarya</taxon>
        <taxon>Basidiomycota</taxon>
        <taxon>Agaricomycotina</taxon>
        <taxon>Agaricomycetes</taxon>
        <taxon>Agaricomycetidae</taxon>
        <taxon>Agaricales</taxon>
        <taxon>Agaricineae</taxon>
        <taxon>Strophariaceae</taxon>
        <taxon>Psilocybe</taxon>
    </lineage>
</organism>
<evidence type="ECO:0000313" key="1">
    <source>
        <dbReference type="EMBL" id="KAG5170967.1"/>
    </source>
</evidence>
<accession>A0A8H7Y1Z3</accession>
<dbReference type="AlphaFoldDB" id="A0A8H7Y1Z3"/>
<comment type="caution">
    <text evidence="1">The sequence shown here is derived from an EMBL/GenBank/DDBJ whole genome shotgun (WGS) entry which is preliminary data.</text>
</comment>
<gene>
    <name evidence="1" type="ORF">JR316_003044</name>
</gene>
<proteinExistence type="predicted"/>
<name>A0A8H7Y1Z3_PSICU</name>
<sequence>MYIIEYGTNLVNGIVNANKAQNDLFKIGKNNQRTEMAICWVPQLASVKVEKKIEERTPTANVDTEAEA</sequence>
<dbReference type="EMBL" id="JAFIQS010000003">
    <property type="protein sequence ID" value="KAG5170967.1"/>
    <property type="molecule type" value="Genomic_DNA"/>
</dbReference>
<reference evidence="1" key="1">
    <citation type="submission" date="2021-02" db="EMBL/GenBank/DDBJ databases">
        <title>Psilocybe cubensis genome.</title>
        <authorList>
            <person name="Mckernan K.J."/>
            <person name="Crawford S."/>
            <person name="Trippe A."/>
            <person name="Kane L.T."/>
            <person name="Mclaughlin S."/>
        </authorList>
    </citation>
    <scope>NUCLEOTIDE SEQUENCE [LARGE SCALE GENOMIC DNA]</scope>
    <source>
        <strain evidence="1">MGC-MH-2018</strain>
    </source>
</reference>